<name>A0A1G2HM44_9BACT</name>
<sequence length="171" mass="19192">MEKREDEIPCTKDHKIRCTYKNRDAVICDAVVFVRDLRLEPGPKLQNPKKDHSFHHTMYYYCPACSDPLAKVFDWGDGRPLVLAANVELVSVMSEVELLEMANKIIEPYGLRAEFLGDVHSVGVGGDCRTYTRVMVLIGSYPGNEILASLSTKLGNTTGINRITFELAKEN</sequence>
<evidence type="ECO:0000313" key="1">
    <source>
        <dbReference type="EMBL" id="OGZ63594.1"/>
    </source>
</evidence>
<accession>A0A1G2HM44</accession>
<proteinExistence type="predicted"/>
<protein>
    <submittedName>
        <fullName evidence="1">Uncharacterized protein</fullName>
    </submittedName>
</protein>
<reference evidence="1 2" key="1">
    <citation type="journal article" date="2016" name="Nat. Commun.">
        <title>Thousands of microbial genomes shed light on interconnected biogeochemical processes in an aquifer system.</title>
        <authorList>
            <person name="Anantharaman K."/>
            <person name="Brown C.T."/>
            <person name="Hug L.A."/>
            <person name="Sharon I."/>
            <person name="Castelle C.J."/>
            <person name="Probst A.J."/>
            <person name="Thomas B.C."/>
            <person name="Singh A."/>
            <person name="Wilkins M.J."/>
            <person name="Karaoz U."/>
            <person name="Brodie E.L."/>
            <person name="Williams K.H."/>
            <person name="Hubbard S.S."/>
            <person name="Banfield J.F."/>
        </authorList>
    </citation>
    <scope>NUCLEOTIDE SEQUENCE [LARGE SCALE GENOMIC DNA]</scope>
</reference>
<dbReference type="STRING" id="1802202.A2730_03535"/>
<comment type="caution">
    <text evidence="1">The sequence shown here is derived from an EMBL/GenBank/DDBJ whole genome shotgun (WGS) entry which is preliminary data.</text>
</comment>
<dbReference type="EMBL" id="MHOO01000012">
    <property type="protein sequence ID" value="OGZ63594.1"/>
    <property type="molecule type" value="Genomic_DNA"/>
</dbReference>
<dbReference type="AlphaFoldDB" id="A0A1G2HM44"/>
<gene>
    <name evidence="1" type="ORF">A2730_03535</name>
</gene>
<dbReference type="Proteomes" id="UP000176855">
    <property type="component" value="Unassembled WGS sequence"/>
</dbReference>
<organism evidence="1 2">
    <name type="scientific">Candidatus Staskawiczbacteria bacterium RIFCSPHIGHO2_01_FULL_39_25</name>
    <dbReference type="NCBI Taxonomy" id="1802202"/>
    <lineage>
        <taxon>Bacteria</taxon>
        <taxon>Candidatus Staskawicziibacteriota</taxon>
    </lineage>
</organism>
<evidence type="ECO:0000313" key="2">
    <source>
        <dbReference type="Proteomes" id="UP000176855"/>
    </source>
</evidence>